<accession>A0A1B0D8N5</accession>
<sequence>MNKGNLFRECDRLRTFEECPFGNIDRDLLAKHGFYYNQPEGKVKCKFCDLSFTEWQGQYYNPILFHRVYSPLCPIVIHQALRNEPLEVDDITRVNYEAEDIPNCDSGPNERFMTLETRLESFSDWPVGMHTRPEDLAEAGFYYSGRGDIVFCFVCGLKINQWKIFDDPFVKHAKFSRNCTFLKAIKGEEFIKSVLKDEMIKLYELETQNSDDILPDDLCSVCYQRRRTMVCVPCGHFVMCERCSDSLNKCPVCGKLLSKKINAIIL</sequence>
<dbReference type="EnsemblMetazoa" id="PPAI003908-RA">
    <property type="protein sequence ID" value="PPAI003908-PA"/>
    <property type="gene ID" value="PPAI003908"/>
</dbReference>
<dbReference type="SMART" id="SM00238">
    <property type="entry name" value="BIR"/>
    <property type="match status" value="2"/>
</dbReference>
<dbReference type="Pfam" id="PF13920">
    <property type="entry name" value="zf-C3HC4_3"/>
    <property type="match status" value="1"/>
</dbReference>
<evidence type="ECO:0000256" key="1">
    <source>
        <dbReference type="ARBA" id="ARBA00006672"/>
    </source>
</evidence>
<dbReference type="GeneID" id="129802618"/>
<dbReference type="GO" id="GO:0008270">
    <property type="term" value="F:zinc ion binding"/>
    <property type="evidence" value="ECO:0007669"/>
    <property type="project" value="UniProtKB-KW"/>
</dbReference>
<evidence type="ECO:0000256" key="3">
    <source>
        <dbReference type="ARBA" id="ARBA00022833"/>
    </source>
</evidence>
<dbReference type="Gene3D" id="1.10.1170.10">
    <property type="entry name" value="Inhibitor Of Apoptosis Protein (2mihbC-IAP-1), Chain A"/>
    <property type="match status" value="2"/>
</dbReference>
<dbReference type="InterPro" id="IPR001370">
    <property type="entry name" value="BIR_rpt"/>
</dbReference>
<dbReference type="RefSeq" id="XP_055704565.1">
    <property type="nucleotide sequence ID" value="XM_055848590.1"/>
</dbReference>
<dbReference type="PROSITE" id="PS50089">
    <property type="entry name" value="ZF_RING_2"/>
    <property type="match status" value="1"/>
</dbReference>
<organism evidence="4 5">
    <name type="scientific">Phlebotomus papatasi</name>
    <name type="common">Sandfly</name>
    <dbReference type="NCBI Taxonomy" id="29031"/>
    <lineage>
        <taxon>Eukaryota</taxon>
        <taxon>Metazoa</taxon>
        <taxon>Ecdysozoa</taxon>
        <taxon>Arthropoda</taxon>
        <taxon>Hexapoda</taxon>
        <taxon>Insecta</taxon>
        <taxon>Pterygota</taxon>
        <taxon>Neoptera</taxon>
        <taxon>Endopterygota</taxon>
        <taxon>Diptera</taxon>
        <taxon>Nematocera</taxon>
        <taxon>Psychodoidea</taxon>
        <taxon>Psychodidae</taxon>
        <taxon>Phlebotomus</taxon>
        <taxon>Phlebotomus</taxon>
    </lineage>
</organism>
<keyword evidence="3" id="KW-0862">Zinc</keyword>
<name>A0A1B0D8N5_PHLPP</name>
<dbReference type="OrthoDB" id="5855668at2759"/>
<dbReference type="PROSITE" id="PS50143">
    <property type="entry name" value="BIR_REPEAT_2"/>
    <property type="match status" value="2"/>
</dbReference>
<dbReference type="VEuPathDB" id="VectorBase:PPAI003908"/>
<proteinExistence type="inferred from homology"/>
<evidence type="ECO:0000313" key="5">
    <source>
        <dbReference type="Proteomes" id="UP000092462"/>
    </source>
</evidence>
<dbReference type="PANTHER" id="PTHR10044">
    <property type="entry name" value="INHIBITOR OF APOPTOSIS"/>
    <property type="match status" value="1"/>
</dbReference>
<dbReference type="AlphaFoldDB" id="A0A1B0D8N5"/>
<dbReference type="VEuPathDB" id="VectorBase:PPAPM1_004150"/>
<dbReference type="SUPFAM" id="SSF57924">
    <property type="entry name" value="Inhibitor of apoptosis (IAP) repeat"/>
    <property type="match status" value="2"/>
</dbReference>
<dbReference type="InterPro" id="IPR013083">
    <property type="entry name" value="Znf_RING/FYVE/PHD"/>
</dbReference>
<evidence type="ECO:0000256" key="2">
    <source>
        <dbReference type="ARBA" id="ARBA00022771"/>
    </source>
</evidence>
<keyword evidence="2" id="KW-0863">Zinc-finger</keyword>
<protein>
    <submittedName>
        <fullName evidence="4">Uncharacterized protein</fullName>
    </submittedName>
</protein>
<dbReference type="SMART" id="SM00184">
    <property type="entry name" value="RING"/>
    <property type="match status" value="1"/>
</dbReference>
<keyword evidence="2" id="KW-0479">Metal-binding</keyword>
<comment type="similarity">
    <text evidence="1">Belongs to the IAP family.</text>
</comment>
<dbReference type="InterPro" id="IPR001841">
    <property type="entry name" value="Znf_RING"/>
</dbReference>
<dbReference type="CDD" id="cd00022">
    <property type="entry name" value="BIR"/>
    <property type="match status" value="1"/>
</dbReference>
<keyword evidence="5" id="KW-1185">Reference proteome</keyword>
<dbReference type="KEGG" id="ppap:129802618"/>
<dbReference type="Proteomes" id="UP000092462">
    <property type="component" value="Unassembled WGS sequence"/>
</dbReference>
<dbReference type="Gene3D" id="3.30.40.10">
    <property type="entry name" value="Zinc/RING finger domain, C3HC4 (zinc finger)"/>
    <property type="match status" value="1"/>
</dbReference>
<dbReference type="InterPro" id="IPR050784">
    <property type="entry name" value="IAP"/>
</dbReference>
<dbReference type="PANTHER" id="PTHR10044:SF139">
    <property type="entry name" value="DEATH-ASSOCIATED INHIBITOR OF APOPTOSIS 2"/>
    <property type="match status" value="1"/>
</dbReference>
<dbReference type="Pfam" id="PF00653">
    <property type="entry name" value="BIR"/>
    <property type="match status" value="2"/>
</dbReference>
<reference evidence="4" key="1">
    <citation type="submission" date="2022-08" db="UniProtKB">
        <authorList>
            <consortium name="EnsemblMetazoa"/>
        </authorList>
    </citation>
    <scope>IDENTIFICATION</scope>
    <source>
        <strain evidence="4">Israel</strain>
    </source>
</reference>
<dbReference type="PROSITE" id="PS01282">
    <property type="entry name" value="BIR_REPEAT_1"/>
    <property type="match status" value="1"/>
</dbReference>
<evidence type="ECO:0000313" key="4">
    <source>
        <dbReference type="EnsemblMetazoa" id="PPAI003908-PA"/>
    </source>
</evidence>
<dbReference type="EMBL" id="AJVK01027598">
    <property type="status" value="NOT_ANNOTATED_CDS"/>
    <property type="molecule type" value="Genomic_DNA"/>
</dbReference>